<protein>
    <submittedName>
        <fullName evidence="6">LysR family transcriptional regulator</fullName>
    </submittedName>
</protein>
<organism evidence="6 7">
    <name type="scientific">Streptococcus suis</name>
    <dbReference type="NCBI Taxonomy" id="1307"/>
    <lineage>
        <taxon>Bacteria</taxon>
        <taxon>Bacillati</taxon>
        <taxon>Bacillota</taxon>
        <taxon>Bacilli</taxon>
        <taxon>Lactobacillales</taxon>
        <taxon>Streptococcaceae</taxon>
        <taxon>Streptococcus</taxon>
    </lineage>
</organism>
<dbReference type="InterPro" id="IPR005119">
    <property type="entry name" value="LysR_subst-bd"/>
</dbReference>
<comment type="similarity">
    <text evidence="1">Belongs to the LysR transcriptional regulatory family.</text>
</comment>
<reference evidence="6 7" key="2">
    <citation type="submission" date="2018-12" db="EMBL/GenBank/DDBJ databases">
        <title>Whole-genome sequences of fifteen clinical Streptococcus suis strains isolated from pigs between 2006 and 2018.</title>
        <authorList>
            <person name="Stevens M.J.A."/>
            <person name="Cernela N."/>
            <person name="Spoerry Serrano N."/>
            <person name="Schmitt S."/>
            <person name="Schrenzel J."/>
            <person name="Stephan R."/>
        </authorList>
    </citation>
    <scope>NUCLEOTIDE SEQUENCE [LARGE SCALE GENOMIC DNA]</scope>
    <source>
        <strain evidence="6 7">PP422</strain>
    </source>
</reference>
<evidence type="ECO:0000256" key="3">
    <source>
        <dbReference type="ARBA" id="ARBA00023125"/>
    </source>
</evidence>
<evidence type="ECO:0000259" key="5">
    <source>
        <dbReference type="PROSITE" id="PS50931"/>
    </source>
</evidence>
<dbReference type="Gene3D" id="3.40.190.290">
    <property type="match status" value="1"/>
</dbReference>
<sequence length="291" mass="32849">MDIRVLNYFVTIVQTKSISNAAKALHITQPTLSRQIRDLETELETQLFDRGSREIQITEDGRYLYNRAIEILSLVNKTENNIRRNDGISGELSIGAAESQSLDIIARAVKKLTTTYPEVKVHILSGNSDYVQEYLDQGNIDIGITFGSFDESKYNHLPLPNRDSWGILVPKNHPLATLQTPKLHDVIKYPLIVSAQPNITFEELDKVGDYRIVATYNLLYNAALLVKAGVGVALCLNGIVLTDEYSQLKFIKLQEGNHDPLQVLWKKQNNQSRVANKFLKILKEISESNVQ</sequence>
<dbReference type="InterPro" id="IPR036390">
    <property type="entry name" value="WH_DNA-bd_sf"/>
</dbReference>
<dbReference type="SUPFAM" id="SSF53850">
    <property type="entry name" value="Periplasmic binding protein-like II"/>
    <property type="match status" value="1"/>
</dbReference>
<dbReference type="GO" id="GO:0003677">
    <property type="term" value="F:DNA binding"/>
    <property type="evidence" value="ECO:0007669"/>
    <property type="project" value="UniProtKB-KW"/>
</dbReference>
<dbReference type="FunFam" id="1.10.10.10:FF:000001">
    <property type="entry name" value="LysR family transcriptional regulator"/>
    <property type="match status" value="1"/>
</dbReference>
<evidence type="ECO:0000313" key="6">
    <source>
        <dbReference type="EMBL" id="RRR52267.1"/>
    </source>
</evidence>
<dbReference type="GO" id="GO:0005829">
    <property type="term" value="C:cytosol"/>
    <property type="evidence" value="ECO:0007669"/>
    <property type="project" value="TreeGrafter"/>
</dbReference>
<evidence type="ECO:0000256" key="2">
    <source>
        <dbReference type="ARBA" id="ARBA00023015"/>
    </source>
</evidence>
<proteinExistence type="inferred from homology"/>
<dbReference type="Proteomes" id="UP000274117">
    <property type="component" value="Unassembled WGS sequence"/>
</dbReference>
<dbReference type="CDD" id="cd05466">
    <property type="entry name" value="PBP2_LTTR_substrate"/>
    <property type="match status" value="1"/>
</dbReference>
<name>A0A3R8RBR0_STRSU</name>
<accession>A0A3R8RBR0</accession>
<dbReference type="Gene3D" id="1.10.10.10">
    <property type="entry name" value="Winged helix-like DNA-binding domain superfamily/Winged helix DNA-binding domain"/>
    <property type="match status" value="1"/>
</dbReference>
<dbReference type="AlphaFoldDB" id="A0A3R8RBR0"/>
<gene>
    <name evidence="6" type="ORF">EI998_07150</name>
</gene>
<dbReference type="Pfam" id="PF03466">
    <property type="entry name" value="LysR_substrate"/>
    <property type="match status" value="1"/>
</dbReference>
<dbReference type="SUPFAM" id="SSF46785">
    <property type="entry name" value="Winged helix' DNA-binding domain"/>
    <property type="match status" value="1"/>
</dbReference>
<comment type="caution">
    <text evidence="6">The sequence shown here is derived from an EMBL/GenBank/DDBJ whole genome shotgun (WGS) entry which is preliminary data.</text>
</comment>
<reference evidence="6 7" key="1">
    <citation type="submission" date="2018-11" db="EMBL/GenBank/DDBJ databases">
        <authorList>
            <person name="Stevens M.J."/>
            <person name="Cernela N."/>
            <person name="Spoerry Serrano N."/>
            <person name="Schmitt S."/>
            <person name="Schrenzel J."/>
            <person name="Stephan R."/>
        </authorList>
    </citation>
    <scope>NUCLEOTIDE SEQUENCE [LARGE SCALE GENOMIC DNA]</scope>
    <source>
        <strain evidence="6 7">PP422</strain>
    </source>
</reference>
<dbReference type="InterPro" id="IPR036388">
    <property type="entry name" value="WH-like_DNA-bd_sf"/>
</dbReference>
<dbReference type="PANTHER" id="PTHR30419">
    <property type="entry name" value="HTH-TYPE TRANSCRIPTIONAL REGULATOR YBHD"/>
    <property type="match status" value="1"/>
</dbReference>
<dbReference type="GO" id="GO:0003700">
    <property type="term" value="F:DNA-binding transcription factor activity"/>
    <property type="evidence" value="ECO:0007669"/>
    <property type="project" value="InterPro"/>
</dbReference>
<dbReference type="PRINTS" id="PR00039">
    <property type="entry name" value="HTHLYSR"/>
</dbReference>
<evidence type="ECO:0000256" key="4">
    <source>
        <dbReference type="ARBA" id="ARBA00023163"/>
    </source>
</evidence>
<keyword evidence="4" id="KW-0804">Transcription</keyword>
<feature type="domain" description="HTH lysR-type" evidence="5">
    <location>
        <begin position="1"/>
        <end position="58"/>
    </location>
</feature>
<keyword evidence="3" id="KW-0238">DNA-binding</keyword>
<dbReference type="EMBL" id="RSDO01000011">
    <property type="protein sequence ID" value="RRR52267.1"/>
    <property type="molecule type" value="Genomic_DNA"/>
</dbReference>
<dbReference type="PROSITE" id="PS50931">
    <property type="entry name" value="HTH_LYSR"/>
    <property type="match status" value="1"/>
</dbReference>
<evidence type="ECO:0000256" key="1">
    <source>
        <dbReference type="ARBA" id="ARBA00009437"/>
    </source>
</evidence>
<keyword evidence="2" id="KW-0805">Transcription regulation</keyword>
<dbReference type="PANTHER" id="PTHR30419:SF8">
    <property type="entry name" value="NITROGEN ASSIMILATION TRANSCRIPTIONAL ACTIVATOR-RELATED"/>
    <property type="match status" value="1"/>
</dbReference>
<dbReference type="InterPro" id="IPR000847">
    <property type="entry name" value="LysR_HTH_N"/>
</dbReference>
<dbReference type="InterPro" id="IPR050950">
    <property type="entry name" value="HTH-type_LysR_regulators"/>
</dbReference>
<dbReference type="Pfam" id="PF00126">
    <property type="entry name" value="HTH_1"/>
    <property type="match status" value="1"/>
</dbReference>
<evidence type="ECO:0000313" key="7">
    <source>
        <dbReference type="Proteomes" id="UP000274117"/>
    </source>
</evidence>